<keyword evidence="6 9" id="KW-0235">DNA replication</keyword>
<dbReference type="EC" id="2.7.7.-" evidence="9"/>
<name>A0AAD9IKY0_PROWI</name>
<dbReference type="InterPro" id="IPR002755">
    <property type="entry name" value="DNA_primase_S"/>
</dbReference>
<comment type="caution">
    <text evidence="10">The sequence shown here is derived from an EMBL/GenBank/DDBJ whole genome shotgun (WGS) entry which is preliminary data.</text>
</comment>
<evidence type="ECO:0000256" key="7">
    <source>
        <dbReference type="ARBA" id="ARBA00022723"/>
    </source>
</evidence>
<gene>
    <name evidence="10" type="ORF">QBZ16_002780</name>
</gene>
<evidence type="ECO:0000256" key="8">
    <source>
        <dbReference type="ARBA" id="ARBA00023163"/>
    </source>
</evidence>
<evidence type="ECO:0000256" key="1">
    <source>
        <dbReference type="ARBA" id="ARBA00009762"/>
    </source>
</evidence>
<dbReference type="GO" id="GO:0006269">
    <property type="term" value="P:DNA replication, synthesis of primer"/>
    <property type="evidence" value="ECO:0007669"/>
    <property type="project" value="UniProtKB-KW"/>
</dbReference>
<evidence type="ECO:0000256" key="4">
    <source>
        <dbReference type="ARBA" id="ARBA00022679"/>
    </source>
</evidence>
<dbReference type="GO" id="GO:0005658">
    <property type="term" value="C:alpha DNA polymerase:primase complex"/>
    <property type="evidence" value="ECO:0007669"/>
    <property type="project" value="UniProtKB-ARBA"/>
</dbReference>
<dbReference type="Gene3D" id="3.90.920.10">
    <property type="entry name" value="DNA primase, PRIM domain"/>
    <property type="match status" value="1"/>
</dbReference>
<protein>
    <recommendedName>
        <fullName evidence="9">DNA primase</fullName>
        <ecNumber evidence="9">2.7.7.-</ecNumber>
    </recommendedName>
</protein>
<dbReference type="Pfam" id="PF01896">
    <property type="entry name" value="DNA_primase_S"/>
    <property type="match status" value="1"/>
</dbReference>
<keyword evidence="5" id="KW-0548">Nucleotidyltransferase</keyword>
<evidence type="ECO:0000256" key="5">
    <source>
        <dbReference type="ARBA" id="ARBA00022695"/>
    </source>
</evidence>
<dbReference type="CDD" id="cd04860">
    <property type="entry name" value="AE_Prim_S"/>
    <property type="match status" value="1"/>
</dbReference>
<dbReference type="GO" id="GO:0003899">
    <property type="term" value="F:DNA-directed RNA polymerase activity"/>
    <property type="evidence" value="ECO:0007669"/>
    <property type="project" value="InterPro"/>
</dbReference>
<dbReference type="AlphaFoldDB" id="A0AAD9IKY0"/>
<keyword evidence="11" id="KW-1185">Reference proteome</keyword>
<reference evidence="10" key="1">
    <citation type="submission" date="2021-01" db="EMBL/GenBank/DDBJ databases">
        <authorList>
            <person name="Eckstrom K.M.E."/>
        </authorList>
    </citation>
    <scope>NUCLEOTIDE SEQUENCE</scope>
    <source>
        <strain evidence="10">UVCC 0001</strain>
    </source>
</reference>
<comment type="similarity">
    <text evidence="1 9">Belongs to the eukaryotic-type primase small subunit family.</text>
</comment>
<evidence type="ECO:0000313" key="10">
    <source>
        <dbReference type="EMBL" id="KAK2079090.1"/>
    </source>
</evidence>
<dbReference type="PANTHER" id="PTHR10536">
    <property type="entry name" value="DNA PRIMASE SMALL SUBUNIT"/>
    <property type="match status" value="1"/>
</dbReference>
<keyword evidence="3 9" id="KW-0639">Primosome</keyword>
<evidence type="ECO:0000256" key="9">
    <source>
        <dbReference type="RuleBase" id="RU003514"/>
    </source>
</evidence>
<evidence type="ECO:0000256" key="6">
    <source>
        <dbReference type="ARBA" id="ARBA00022705"/>
    </source>
</evidence>
<proteinExistence type="inferred from homology"/>
<evidence type="ECO:0000256" key="3">
    <source>
        <dbReference type="ARBA" id="ARBA00022515"/>
    </source>
</evidence>
<dbReference type="SUPFAM" id="SSF56747">
    <property type="entry name" value="Prim-pol domain"/>
    <property type="match status" value="1"/>
</dbReference>
<keyword evidence="2 9" id="KW-0240">DNA-directed RNA polymerase</keyword>
<dbReference type="NCBIfam" id="TIGR00335">
    <property type="entry name" value="primase_sml"/>
    <property type="match status" value="1"/>
</dbReference>
<organism evidence="10 11">
    <name type="scientific">Prototheca wickerhamii</name>
    <dbReference type="NCBI Taxonomy" id="3111"/>
    <lineage>
        <taxon>Eukaryota</taxon>
        <taxon>Viridiplantae</taxon>
        <taxon>Chlorophyta</taxon>
        <taxon>core chlorophytes</taxon>
        <taxon>Trebouxiophyceae</taxon>
        <taxon>Chlorellales</taxon>
        <taxon>Chlorellaceae</taxon>
        <taxon>Prototheca</taxon>
    </lineage>
</organism>
<keyword evidence="8" id="KW-0804">Transcription</keyword>
<accession>A0AAD9IKY0</accession>
<dbReference type="InterPro" id="IPR014052">
    <property type="entry name" value="DNA_primase_ssu_euk/arc"/>
</dbReference>
<dbReference type="GO" id="GO:0046872">
    <property type="term" value="F:metal ion binding"/>
    <property type="evidence" value="ECO:0007669"/>
    <property type="project" value="UniProtKB-KW"/>
</dbReference>
<dbReference type="EMBL" id="JASFZW010000003">
    <property type="protein sequence ID" value="KAK2079090.1"/>
    <property type="molecule type" value="Genomic_DNA"/>
</dbReference>
<evidence type="ECO:0000256" key="2">
    <source>
        <dbReference type="ARBA" id="ARBA00022478"/>
    </source>
</evidence>
<keyword evidence="4 9" id="KW-0808">Transferase</keyword>
<evidence type="ECO:0000313" key="11">
    <source>
        <dbReference type="Proteomes" id="UP001255856"/>
    </source>
</evidence>
<sequence length="375" mass="41181">MPSRPCSSSQDLGSLQQAIKSRCPSKIDIGPVYNINPARRAAYAGKSTGQAFLPVERELVFDVDLTDYDDVRTCGSGGHICAKCWPLMAAAIHILDRGLREDFGFQHILFVYSGRRGVHAWVCDERARRLTDEQRSAVASYFAVYRGQEKGLAKLALGAEEHPAVARAAELLQPLFQERLLPEQRLLSTPERRETVLGYLLPQGEALAARVRRRWERCEADGDVAMWRALEEETAAEVAACHRARDLKGARALERGLRAIVFAHAYPRLDLEVSKKMNHLLKAPFCVHPKTGRVCVPIDPALADAFDPEAAPSVSELLGELNSGEQGAEASWEATAMAPAVEVFRRCFLDGLALAAKETLAAKARDAAATPSLAW</sequence>
<keyword evidence="7" id="KW-0479">Metal-binding</keyword>
<dbReference type="Proteomes" id="UP001255856">
    <property type="component" value="Unassembled WGS sequence"/>
</dbReference>